<name>A0A7X4Y8G1_9BACT</name>
<dbReference type="Proteomes" id="UP000537825">
    <property type="component" value="Unassembled WGS sequence"/>
</dbReference>
<proteinExistence type="predicted"/>
<organism evidence="1 2">
    <name type="scientific">Corallococcus exiguus</name>
    <dbReference type="NCBI Taxonomy" id="83462"/>
    <lineage>
        <taxon>Bacteria</taxon>
        <taxon>Pseudomonadati</taxon>
        <taxon>Myxococcota</taxon>
        <taxon>Myxococcia</taxon>
        <taxon>Myxococcales</taxon>
        <taxon>Cystobacterineae</taxon>
        <taxon>Myxococcaceae</taxon>
        <taxon>Corallococcus</taxon>
    </lineage>
</organism>
<dbReference type="EMBL" id="JAAAPK010000002">
    <property type="protein sequence ID" value="NBC39612.1"/>
    <property type="molecule type" value="Genomic_DNA"/>
</dbReference>
<accession>A0A7X4Y8G1</accession>
<sequence>MLLPDDYTQAALDAEFHVQVEIDRVVLPSKVFGEAVVEGRVARVFRGDPALLGSNISFEVSSIREGASIPPSGVRWQIAEALERAVAIEAYLNRNGYGGYAIARWQSFLLDAVTDTPARLITEADLEPV</sequence>
<gene>
    <name evidence="1" type="ORF">GTZ93_07180</name>
</gene>
<evidence type="ECO:0000313" key="1">
    <source>
        <dbReference type="EMBL" id="NBC39612.1"/>
    </source>
</evidence>
<dbReference type="RefSeq" id="WP_139919384.1">
    <property type="nucleotide sequence ID" value="NZ_CBCSLE010000169.1"/>
</dbReference>
<protein>
    <submittedName>
        <fullName evidence="1">Uncharacterized protein</fullName>
    </submittedName>
</protein>
<reference evidence="1 2" key="1">
    <citation type="submission" date="2020-01" db="EMBL/GenBank/DDBJ databases">
        <title>The draft genome sequence of Corallococcus exiguus DSM 14696.</title>
        <authorList>
            <person name="Zhang X."/>
            <person name="Zhu H."/>
        </authorList>
    </citation>
    <scope>NUCLEOTIDE SEQUENCE [LARGE SCALE GENOMIC DNA]</scope>
    <source>
        <strain evidence="1 2">DSM 14696</strain>
    </source>
</reference>
<keyword evidence="2" id="KW-1185">Reference proteome</keyword>
<evidence type="ECO:0000313" key="2">
    <source>
        <dbReference type="Proteomes" id="UP000537825"/>
    </source>
</evidence>
<comment type="caution">
    <text evidence="1">The sequence shown here is derived from an EMBL/GenBank/DDBJ whole genome shotgun (WGS) entry which is preliminary data.</text>
</comment>
<dbReference type="AlphaFoldDB" id="A0A7X4Y8G1"/>